<keyword evidence="1" id="KW-0175">Coiled coil</keyword>
<evidence type="ECO:0000256" key="1">
    <source>
        <dbReference type="SAM" id="Coils"/>
    </source>
</evidence>
<evidence type="ECO:0000313" key="3">
    <source>
        <dbReference type="Proteomes" id="UP000708208"/>
    </source>
</evidence>
<gene>
    <name evidence="2" type="ORF">AFUS01_LOCUS32263</name>
</gene>
<organism evidence="2 3">
    <name type="scientific">Allacma fusca</name>
    <dbReference type="NCBI Taxonomy" id="39272"/>
    <lineage>
        <taxon>Eukaryota</taxon>
        <taxon>Metazoa</taxon>
        <taxon>Ecdysozoa</taxon>
        <taxon>Arthropoda</taxon>
        <taxon>Hexapoda</taxon>
        <taxon>Collembola</taxon>
        <taxon>Symphypleona</taxon>
        <taxon>Sminthuridae</taxon>
        <taxon>Allacma</taxon>
    </lineage>
</organism>
<dbReference type="EMBL" id="CAJVCH010524974">
    <property type="protein sequence ID" value="CAG7821963.1"/>
    <property type="molecule type" value="Genomic_DNA"/>
</dbReference>
<proteinExistence type="predicted"/>
<accession>A0A8J2KV23</accession>
<comment type="caution">
    <text evidence="2">The sequence shown here is derived from an EMBL/GenBank/DDBJ whole genome shotgun (WGS) entry which is preliminary data.</text>
</comment>
<reference evidence="2" key="1">
    <citation type="submission" date="2021-06" db="EMBL/GenBank/DDBJ databases">
        <authorList>
            <person name="Hodson N. C."/>
            <person name="Mongue J. A."/>
            <person name="Jaron S. K."/>
        </authorList>
    </citation>
    <scope>NUCLEOTIDE SEQUENCE</scope>
</reference>
<dbReference type="AlphaFoldDB" id="A0A8J2KV23"/>
<evidence type="ECO:0000313" key="2">
    <source>
        <dbReference type="EMBL" id="CAG7821963.1"/>
    </source>
</evidence>
<protein>
    <submittedName>
        <fullName evidence="2">Uncharacterized protein</fullName>
    </submittedName>
</protein>
<feature type="coiled-coil region" evidence="1">
    <location>
        <begin position="146"/>
        <end position="180"/>
    </location>
</feature>
<keyword evidence="3" id="KW-1185">Reference proteome</keyword>
<sequence>MDRGPEQCQVPTTPCIAADQLLNDQQVEDILNQNGITTGVKLPTRRTNCLPFFNKSPRRVRYGCIRLNRNYCASQSRRCLVPAHVQQSSSFLKQGPNNITTQVVPATTNQDLYQTKTEFRCLVDENIKTYPDLVTGKISSLCIPSINDTNIRVEELQSKNKVLQDQVDRQSQEILQLKSQTQDLRWQLVLKAEECDKIREDFRDIQDWEDTTNDGLYKTISLLEKHIAENEELMRELQTREMKDQSCQYTPCGMDHDDPEFFPANGTSQDVDDSQQGFAHSRLSSHNKLKLISAAIRTVASVTNWAKKPKEKLMFSTIFKNCGDNFPLEKCKIRDTVNNFVRAYLRKKKSRETLENIKSDKDTYIGVLEEIQKTFMMKGILSENSMKIWMTQAGLVGYFDSPPWTLITIQEYLRGIRITN</sequence>
<dbReference type="Proteomes" id="UP000708208">
    <property type="component" value="Unassembled WGS sequence"/>
</dbReference>
<name>A0A8J2KV23_9HEXA</name>